<dbReference type="EMBL" id="CP034752">
    <property type="protein sequence ID" value="QBH98478.1"/>
    <property type="molecule type" value="Genomic_DNA"/>
</dbReference>
<gene>
    <name evidence="1" type="ORF">EKN56_20020</name>
</gene>
<protein>
    <submittedName>
        <fullName evidence="1">Uncharacterized protein</fullName>
    </submittedName>
</protein>
<accession>A0A411WQK5</accession>
<name>A0A411WQK5_9GAMM</name>
<dbReference type="OrthoDB" id="9994097at2"/>
<sequence>MSSDVVSRLTSIFETGIFYNTAIDLYYDQIQLVDELEGIVLNCPSEIQERILSLISHYHLEKNPKQENEFLRKINILTSNPRLVSAVNNTKLKLNLTWELSILNKKIRDKLQPETLLDEYFNVYNITDGFKVFDEKNLAPVIIRLSILELLRKKNTFFKYRVDLYRNSETGTIHILYDELRTSFRQSLVFAYDNSAGKDGLDFLKEAISSNNLKNHGGILMALSFNQEKRKHTISKEAYYENFFQKHLRSNNAGFSDKRIIYRGSKKLDDLKIIIKNKYELNVEDKLNQNRVFTNESNAKIDDRVSAYVTLQSALSAYVNFYAFILANLDFFKNLKELKKSIENEFSSHYEPHQLDSYLLSLFNFINHPVEKSNKTKLDADLDYINIKYSSELKILRSYNVQQEYWGYFFTPAIFPDLKEIITIISTIYKVCDGDYTSVSHKQLDSLGITDTLKKTILINRLIPREAKIIYACYGKSDHAIVRPMNNINDIPGNIMAALRLYDKNAKSDFLVSTISIKKINKIEEIIWGLLHHYEKEFSKEKITNKITLDKIDELYNEPILETRFLSGLKASKKIINSFREK</sequence>
<dbReference type="AlphaFoldDB" id="A0A411WQK5"/>
<evidence type="ECO:0000313" key="1">
    <source>
        <dbReference type="EMBL" id="QBH98478.1"/>
    </source>
</evidence>
<reference evidence="1 2" key="1">
    <citation type="submission" date="2019-03" db="EMBL/GenBank/DDBJ databases">
        <title>Pragia sp. nov. isolated from the gut tract of Carduelis flavirostris.</title>
        <authorList>
            <person name="Ge Y."/>
        </authorList>
    </citation>
    <scope>NUCLEOTIDE SEQUENCE [LARGE SCALE GENOMIC DNA]</scope>
    <source>
        <strain evidence="1 2">CF-458</strain>
    </source>
</reference>
<dbReference type="Proteomes" id="UP000293154">
    <property type="component" value="Chromosome"/>
</dbReference>
<keyword evidence="2" id="KW-1185">Reference proteome</keyword>
<organism evidence="1 2">
    <name type="scientific">Limnobaculum zhutongyuii</name>
    <dbReference type="NCBI Taxonomy" id="2498113"/>
    <lineage>
        <taxon>Bacteria</taxon>
        <taxon>Pseudomonadati</taxon>
        <taxon>Pseudomonadota</taxon>
        <taxon>Gammaproteobacteria</taxon>
        <taxon>Enterobacterales</taxon>
        <taxon>Budviciaceae</taxon>
        <taxon>Limnobaculum</taxon>
    </lineage>
</organism>
<proteinExistence type="predicted"/>
<dbReference type="RefSeq" id="WP_130593403.1">
    <property type="nucleotide sequence ID" value="NZ_CP034752.1"/>
</dbReference>
<evidence type="ECO:0000313" key="2">
    <source>
        <dbReference type="Proteomes" id="UP000293154"/>
    </source>
</evidence>
<dbReference type="KEGG" id="prag:EKN56_20020"/>